<accession>A0A2H1L062</accession>
<sequence length="143" mass="15810">MLGAVALLLDFTSPGWLVVRQVLSVLLLVAATLVLQLSILYSAWEATKKRWMGVANLALGALMVAELAWLFLSSSIDYLPAIVFIPMVLLYVCWVVIAVAFVARDGRKRQRVSNSLCTGSHLKGQNSDCDEYTLELEPGQRNR</sequence>
<feature type="transmembrane region" description="Helical" evidence="1">
    <location>
        <begin position="78"/>
        <end position="103"/>
    </location>
</feature>
<keyword evidence="1" id="KW-0812">Transmembrane</keyword>
<gene>
    <name evidence="2" type="ORF">BANT918_03401</name>
</gene>
<keyword evidence="1" id="KW-0472">Membrane</keyword>
<dbReference type="EMBL" id="FXZD01000029">
    <property type="protein sequence ID" value="SMY05380.1"/>
    <property type="molecule type" value="Genomic_DNA"/>
</dbReference>
<evidence type="ECO:0000256" key="1">
    <source>
        <dbReference type="SAM" id="Phobius"/>
    </source>
</evidence>
<keyword evidence="1" id="KW-1133">Transmembrane helix</keyword>
<evidence type="ECO:0000313" key="3">
    <source>
        <dbReference type="Proteomes" id="UP000234433"/>
    </source>
</evidence>
<dbReference type="AlphaFoldDB" id="A0A2H1L062"/>
<protein>
    <submittedName>
        <fullName evidence="2">Uncharacterized protein</fullName>
    </submittedName>
</protein>
<organism evidence="2 3">
    <name type="scientific">Brevibacterium antiquum CNRZ 918</name>
    <dbReference type="NCBI Taxonomy" id="1255637"/>
    <lineage>
        <taxon>Bacteria</taxon>
        <taxon>Bacillati</taxon>
        <taxon>Actinomycetota</taxon>
        <taxon>Actinomycetes</taxon>
        <taxon>Micrococcales</taxon>
        <taxon>Brevibacteriaceae</taxon>
        <taxon>Brevibacterium</taxon>
    </lineage>
</organism>
<feature type="transmembrane region" description="Helical" evidence="1">
    <location>
        <begin position="24"/>
        <end position="44"/>
    </location>
</feature>
<feature type="transmembrane region" description="Helical" evidence="1">
    <location>
        <begin position="51"/>
        <end position="72"/>
    </location>
</feature>
<evidence type="ECO:0000313" key="2">
    <source>
        <dbReference type="EMBL" id="SMY05380.1"/>
    </source>
</evidence>
<dbReference type="Proteomes" id="UP000234433">
    <property type="component" value="Unassembled WGS sequence"/>
</dbReference>
<proteinExistence type="predicted"/>
<name>A0A2H1L062_9MICO</name>
<reference evidence="2 3" key="1">
    <citation type="submission" date="2017-03" db="EMBL/GenBank/DDBJ databases">
        <authorList>
            <person name="Afonso C.L."/>
            <person name="Miller P.J."/>
            <person name="Scott M.A."/>
            <person name="Spackman E."/>
            <person name="Goraichik I."/>
            <person name="Dimitrov K.M."/>
            <person name="Suarez D.L."/>
            <person name="Swayne D.E."/>
        </authorList>
    </citation>
    <scope>NUCLEOTIDE SEQUENCE [LARGE SCALE GENOMIC DNA]</scope>
    <source>
        <strain evidence="2 3">CNRZ 918</strain>
    </source>
</reference>